<proteinExistence type="predicted"/>
<dbReference type="AlphaFoldDB" id="A0A1I5NBQ6"/>
<sequence length="102" mass="11243">MTVNSSGAMQQAQMRQMNGAGGAGNGGMKDIMQSLSQEERTQLREQMSSLSMEDRQKAMSQMKEVDKASMSEEDYFQSLLDILNPTKDDDSQVSASSFSIYA</sequence>
<dbReference type="OrthoDB" id="9940631at2"/>
<evidence type="ECO:0000256" key="1">
    <source>
        <dbReference type="SAM" id="MobiDB-lite"/>
    </source>
</evidence>
<dbReference type="EMBL" id="FOXB01000009">
    <property type="protein sequence ID" value="SFP19278.1"/>
    <property type="molecule type" value="Genomic_DNA"/>
</dbReference>
<evidence type="ECO:0000313" key="2">
    <source>
        <dbReference type="EMBL" id="SFP19278.1"/>
    </source>
</evidence>
<dbReference type="RefSeq" id="WP_092911686.1">
    <property type="nucleotide sequence ID" value="NZ_CP136592.1"/>
</dbReference>
<feature type="compositionally biased region" description="Low complexity" evidence="1">
    <location>
        <begin position="7"/>
        <end position="18"/>
    </location>
</feature>
<reference evidence="2 3" key="1">
    <citation type="submission" date="2016-10" db="EMBL/GenBank/DDBJ databases">
        <authorList>
            <person name="de Groot N.N."/>
        </authorList>
    </citation>
    <scope>NUCLEOTIDE SEQUENCE [LARGE SCALE GENOMIC DNA]</scope>
    <source>
        <strain evidence="2 3">EP1-55-1</strain>
    </source>
</reference>
<feature type="compositionally biased region" description="Basic and acidic residues" evidence="1">
    <location>
        <begin position="52"/>
        <end position="69"/>
    </location>
</feature>
<accession>A0A1I5NBQ6</accession>
<dbReference type="STRING" id="223786.SAMN05216234_10965"/>
<dbReference type="Proteomes" id="UP000199227">
    <property type="component" value="Unassembled WGS sequence"/>
</dbReference>
<gene>
    <name evidence="2" type="ORF">SAMN05216234_10965</name>
</gene>
<evidence type="ECO:0000313" key="3">
    <source>
        <dbReference type="Proteomes" id="UP000199227"/>
    </source>
</evidence>
<keyword evidence="3" id="KW-1185">Reference proteome</keyword>
<organism evidence="2 3">
    <name type="scientific">Hydrogenimonas thermophila</name>
    <dbReference type="NCBI Taxonomy" id="223786"/>
    <lineage>
        <taxon>Bacteria</taxon>
        <taxon>Pseudomonadati</taxon>
        <taxon>Campylobacterota</taxon>
        <taxon>Epsilonproteobacteria</taxon>
        <taxon>Campylobacterales</taxon>
        <taxon>Hydrogenimonadaceae</taxon>
        <taxon>Hydrogenimonas</taxon>
    </lineage>
</organism>
<name>A0A1I5NBQ6_9BACT</name>
<feature type="region of interest" description="Disordered" evidence="1">
    <location>
        <begin position="1"/>
        <end position="69"/>
    </location>
</feature>
<protein>
    <submittedName>
        <fullName evidence="2">Uncharacterized protein</fullName>
    </submittedName>
</protein>